<feature type="region of interest" description="Disordered" evidence="1">
    <location>
        <begin position="50"/>
        <end position="157"/>
    </location>
</feature>
<feature type="transmembrane region" description="Helical" evidence="2">
    <location>
        <begin position="7"/>
        <end position="26"/>
    </location>
</feature>
<feature type="compositionally biased region" description="Basic and acidic residues" evidence="1">
    <location>
        <begin position="50"/>
        <end position="63"/>
    </location>
</feature>
<keyword evidence="2" id="KW-0812">Transmembrane</keyword>
<organism evidence="3 4">
    <name type="scientific">Hathewaya histolytica</name>
    <name type="common">Clostridium histolyticum</name>
    <dbReference type="NCBI Taxonomy" id="1498"/>
    <lineage>
        <taxon>Bacteria</taxon>
        <taxon>Bacillati</taxon>
        <taxon>Bacillota</taxon>
        <taxon>Clostridia</taxon>
        <taxon>Eubacteriales</taxon>
        <taxon>Clostridiaceae</taxon>
        <taxon>Hathewaya</taxon>
    </lineage>
</organism>
<accession>A0A4U9R537</accession>
<protein>
    <submittedName>
        <fullName evidence="3">Uncharacterized protein</fullName>
    </submittedName>
</protein>
<dbReference type="AlphaFoldDB" id="A0A4U9R537"/>
<proteinExistence type="predicted"/>
<sequence>MKKISKIVLISIFIFMVIGAVVYGILNKNILLVKNTSIIDKNNVEDLNNNKKIDKKNLQDKNKTKIPPQGDHKNDAPKEKDINKDDLKKNNNESLPKKSQNKKYIKENSDSLNSERKYNKSKEDIKKGTEDQVKDKKDKNNKNNINQDPKSNENNSTLSKSDILRKYNDVIDFWYSYVENFEGVKIKDIRNILCYETPKFKEKDEIRQAFKKYFIDSEAKRISDTIAIEENKKLYIVVGNAGNIIRLYEDSVSEFKAIQQRNEIKVSLFCKKKISNISFTLRLHNGNWVFTKCWLL</sequence>
<feature type="compositionally biased region" description="Basic and acidic residues" evidence="1">
    <location>
        <begin position="104"/>
        <end position="141"/>
    </location>
</feature>
<keyword evidence="2" id="KW-0472">Membrane</keyword>
<evidence type="ECO:0000256" key="2">
    <source>
        <dbReference type="SAM" id="Phobius"/>
    </source>
</evidence>
<dbReference type="RefSeq" id="WP_138209512.1">
    <property type="nucleotide sequence ID" value="NZ_CBCRUQ010000001.1"/>
</dbReference>
<keyword evidence="4" id="KW-1185">Reference proteome</keyword>
<evidence type="ECO:0000313" key="3">
    <source>
        <dbReference type="EMBL" id="VTQ85601.1"/>
    </source>
</evidence>
<name>A0A4U9R537_HATHI</name>
<dbReference type="EMBL" id="LR590481">
    <property type="protein sequence ID" value="VTQ85601.1"/>
    <property type="molecule type" value="Genomic_DNA"/>
</dbReference>
<evidence type="ECO:0000256" key="1">
    <source>
        <dbReference type="SAM" id="MobiDB-lite"/>
    </source>
</evidence>
<dbReference type="OrthoDB" id="1926702at2"/>
<reference evidence="3 4" key="1">
    <citation type="submission" date="2019-05" db="EMBL/GenBank/DDBJ databases">
        <authorList>
            <consortium name="Pathogen Informatics"/>
        </authorList>
    </citation>
    <scope>NUCLEOTIDE SEQUENCE [LARGE SCALE GENOMIC DNA]</scope>
    <source>
        <strain evidence="3 4">NCTC503</strain>
    </source>
</reference>
<keyword evidence="2" id="KW-1133">Transmembrane helix</keyword>
<feature type="compositionally biased region" description="Basic and acidic residues" evidence="1">
    <location>
        <begin position="70"/>
        <end position="91"/>
    </location>
</feature>
<evidence type="ECO:0000313" key="4">
    <source>
        <dbReference type="Proteomes" id="UP000308489"/>
    </source>
</evidence>
<dbReference type="KEGG" id="hhw:NCTC503_00790"/>
<gene>
    <name evidence="3" type="ORF">NCTC503_00790</name>
</gene>
<dbReference type="Proteomes" id="UP000308489">
    <property type="component" value="Chromosome 1"/>
</dbReference>